<reference evidence="1 2" key="1">
    <citation type="submission" date="2019-05" db="EMBL/GenBank/DDBJ databases">
        <title>Another draft genome of Portunus trituberculatus and its Hox gene families provides insights of decapod evolution.</title>
        <authorList>
            <person name="Jeong J.-H."/>
            <person name="Song I."/>
            <person name="Kim S."/>
            <person name="Choi T."/>
            <person name="Kim D."/>
            <person name="Ryu S."/>
            <person name="Kim W."/>
        </authorList>
    </citation>
    <scope>NUCLEOTIDE SEQUENCE [LARGE SCALE GENOMIC DNA]</scope>
    <source>
        <tissue evidence="1">Muscle</tissue>
    </source>
</reference>
<dbReference type="EMBL" id="VSRR010001222">
    <property type="protein sequence ID" value="MPC23556.1"/>
    <property type="molecule type" value="Genomic_DNA"/>
</dbReference>
<evidence type="ECO:0000313" key="1">
    <source>
        <dbReference type="EMBL" id="MPC23556.1"/>
    </source>
</evidence>
<accession>A0A5B7DRK5</accession>
<organism evidence="1 2">
    <name type="scientific">Portunus trituberculatus</name>
    <name type="common">Swimming crab</name>
    <name type="synonym">Neptunus trituberculatus</name>
    <dbReference type="NCBI Taxonomy" id="210409"/>
    <lineage>
        <taxon>Eukaryota</taxon>
        <taxon>Metazoa</taxon>
        <taxon>Ecdysozoa</taxon>
        <taxon>Arthropoda</taxon>
        <taxon>Crustacea</taxon>
        <taxon>Multicrustacea</taxon>
        <taxon>Malacostraca</taxon>
        <taxon>Eumalacostraca</taxon>
        <taxon>Eucarida</taxon>
        <taxon>Decapoda</taxon>
        <taxon>Pleocyemata</taxon>
        <taxon>Brachyura</taxon>
        <taxon>Eubrachyura</taxon>
        <taxon>Portunoidea</taxon>
        <taxon>Portunidae</taxon>
        <taxon>Portuninae</taxon>
        <taxon>Portunus</taxon>
    </lineage>
</organism>
<proteinExistence type="predicted"/>
<dbReference type="Proteomes" id="UP000324222">
    <property type="component" value="Unassembled WGS sequence"/>
</dbReference>
<evidence type="ECO:0000313" key="2">
    <source>
        <dbReference type="Proteomes" id="UP000324222"/>
    </source>
</evidence>
<sequence length="78" mass="8968">MRVKLRGKNLKNTTAWVKNVSSKEGHQRPMRREDVISLKRCIITHFSAARGGCILGKPQCRVQNNFGFRKRPELISAF</sequence>
<name>A0A5B7DRK5_PORTR</name>
<protein>
    <submittedName>
        <fullName evidence="1">Uncharacterized protein</fullName>
    </submittedName>
</protein>
<dbReference type="AlphaFoldDB" id="A0A5B7DRK5"/>
<gene>
    <name evidence="1" type="ORF">E2C01_016611</name>
</gene>
<comment type="caution">
    <text evidence="1">The sequence shown here is derived from an EMBL/GenBank/DDBJ whole genome shotgun (WGS) entry which is preliminary data.</text>
</comment>
<keyword evidence="2" id="KW-1185">Reference proteome</keyword>